<dbReference type="EMBL" id="FNAX01000004">
    <property type="protein sequence ID" value="SDE84807.1"/>
    <property type="molecule type" value="Genomic_DNA"/>
</dbReference>
<accession>A0A1G7G9N3</accession>
<dbReference type="Gene3D" id="3.30.70.100">
    <property type="match status" value="1"/>
</dbReference>
<proteinExistence type="predicted"/>
<name>A0A1G7G9N3_9ACTN</name>
<dbReference type="InterPro" id="IPR021667">
    <property type="entry name" value="HapK"/>
</dbReference>
<evidence type="ECO:0000313" key="1">
    <source>
        <dbReference type="EMBL" id="SDE84807.1"/>
    </source>
</evidence>
<dbReference type="Proteomes" id="UP000198614">
    <property type="component" value="Unassembled WGS sequence"/>
</dbReference>
<dbReference type="AlphaFoldDB" id="A0A1G7G9N3"/>
<dbReference type="OrthoDB" id="4731620at2"/>
<reference evidence="1 2" key="1">
    <citation type="submission" date="2016-10" db="EMBL/GenBank/DDBJ databases">
        <authorList>
            <person name="de Groot N.N."/>
        </authorList>
    </citation>
    <scope>NUCLEOTIDE SEQUENCE [LARGE SCALE GENOMIC DNA]</scope>
    <source>
        <strain evidence="1 2">CGMCC 4.1859</strain>
    </source>
</reference>
<protein>
    <submittedName>
        <fullName evidence="1">REDY-like protein HapK</fullName>
    </submittedName>
</protein>
<evidence type="ECO:0000313" key="2">
    <source>
        <dbReference type="Proteomes" id="UP000198614"/>
    </source>
</evidence>
<organism evidence="1 2">
    <name type="scientific">Streptomyces griseoaurantiacus</name>
    <dbReference type="NCBI Taxonomy" id="68213"/>
    <lineage>
        <taxon>Bacteria</taxon>
        <taxon>Bacillati</taxon>
        <taxon>Actinomycetota</taxon>
        <taxon>Actinomycetes</taxon>
        <taxon>Kitasatosporales</taxon>
        <taxon>Streptomycetaceae</taxon>
        <taxon>Streptomyces</taxon>
        <taxon>Streptomyces aurantiacus group</taxon>
    </lineage>
</organism>
<sequence>MTVIIHRIQLLDSVEPERFERWVREVDYAACPELPSVLAFGVHRVDATPDTGAGGRPRPAHYFEIIEVSSPEDFARDMDSARFRRLEADFGRMAKVVEEVAGERIGEGYRAHGDRA</sequence>
<dbReference type="Pfam" id="PF11639">
    <property type="entry name" value="HapK"/>
    <property type="match status" value="1"/>
</dbReference>
<dbReference type="SUPFAM" id="SSF54909">
    <property type="entry name" value="Dimeric alpha+beta barrel"/>
    <property type="match status" value="1"/>
</dbReference>
<dbReference type="InterPro" id="IPR011008">
    <property type="entry name" value="Dimeric_a/b-barrel"/>
</dbReference>
<gene>
    <name evidence="1" type="ORF">SAMN05216260_104144</name>
</gene>